<dbReference type="SUPFAM" id="SSF48403">
    <property type="entry name" value="Ankyrin repeat"/>
    <property type="match status" value="1"/>
</dbReference>
<dbReference type="InterPro" id="IPR036770">
    <property type="entry name" value="Ankyrin_rpt-contain_sf"/>
</dbReference>
<keyword evidence="2 3" id="KW-0040">ANK repeat</keyword>
<dbReference type="InterPro" id="IPR002110">
    <property type="entry name" value="Ankyrin_rpt"/>
</dbReference>
<evidence type="ECO:0000256" key="1">
    <source>
        <dbReference type="ARBA" id="ARBA00022737"/>
    </source>
</evidence>
<dbReference type="PANTHER" id="PTHR24173:SF74">
    <property type="entry name" value="ANKYRIN REPEAT DOMAIN-CONTAINING PROTEIN 16"/>
    <property type="match status" value="1"/>
</dbReference>
<protein>
    <recommendedName>
        <fullName evidence="6">Ankyrin repeat protein</fullName>
    </recommendedName>
</protein>
<dbReference type="OrthoDB" id="194358at2759"/>
<dbReference type="EMBL" id="JAGTXO010000019">
    <property type="protein sequence ID" value="KAG8462700.1"/>
    <property type="molecule type" value="Genomic_DNA"/>
</dbReference>
<dbReference type="SMART" id="SM00248">
    <property type="entry name" value="ANK"/>
    <property type="match status" value="5"/>
</dbReference>
<organism evidence="4 5">
    <name type="scientific">Diacronema lutheri</name>
    <name type="common">Unicellular marine alga</name>
    <name type="synonym">Monochrysis lutheri</name>
    <dbReference type="NCBI Taxonomy" id="2081491"/>
    <lineage>
        <taxon>Eukaryota</taxon>
        <taxon>Haptista</taxon>
        <taxon>Haptophyta</taxon>
        <taxon>Pavlovophyceae</taxon>
        <taxon>Pavlovales</taxon>
        <taxon>Pavlovaceae</taxon>
        <taxon>Diacronema</taxon>
    </lineage>
</organism>
<gene>
    <name evidence="4" type="ORF">KFE25_004676</name>
</gene>
<dbReference type="Proteomes" id="UP000751190">
    <property type="component" value="Unassembled WGS sequence"/>
</dbReference>
<keyword evidence="5" id="KW-1185">Reference proteome</keyword>
<dbReference type="PANTHER" id="PTHR24173">
    <property type="entry name" value="ANKYRIN REPEAT CONTAINING"/>
    <property type="match status" value="1"/>
</dbReference>
<accession>A0A8J5XNW9</accession>
<dbReference type="AlphaFoldDB" id="A0A8J5XNW9"/>
<dbReference type="PROSITE" id="PS50297">
    <property type="entry name" value="ANK_REP_REGION"/>
    <property type="match status" value="2"/>
</dbReference>
<name>A0A8J5XNW9_DIALT</name>
<sequence>MRGPVRPRTVEDNETLLAAGEAGDADAVRALLGTGVAPAIACKDAALLAAAFTGHAACARALLDAGTSAGAERDGDTALMVAGIVGHAECLRALVAPGARVDDGGCGSDAALILASHVGHANGTTALIMATADGHAGCVRTLLAAGANSNLSNATGETALGVAAANAHIECARALLGGGAVVRERESLVALHHVETLPAERGRALLVVGADVHATDGASGDALTPLALARAVLATCGGGSGAREGAALIVDVAAPWSPAAHALFAAPARARAVQLCLLGRLLSRERRFATVEMAACDVWPRVLAHAVRR</sequence>
<reference evidence="4" key="1">
    <citation type="submission" date="2021-05" db="EMBL/GenBank/DDBJ databases">
        <title>The genome of the haptophyte Pavlova lutheri (Diacronema luteri, Pavlovales) - a model for lipid biosynthesis in eukaryotic algae.</title>
        <authorList>
            <person name="Hulatt C.J."/>
            <person name="Posewitz M.C."/>
        </authorList>
    </citation>
    <scope>NUCLEOTIDE SEQUENCE</scope>
    <source>
        <strain evidence="4">NIVA-4/92</strain>
    </source>
</reference>
<evidence type="ECO:0000313" key="4">
    <source>
        <dbReference type="EMBL" id="KAG8462700.1"/>
    </source>
</evidence>
<dbReference type="Gene3D" id="1.25.40.20">
    <property type="entry name" value="Ankyrin repeat-containing domain"/>
    <property type="match status" value="2"/>
</dbReference>
<dbReference type="PROSITE" id="PS50088">
    <property type="entry name" value="ANK_REPEAT"/>
    <property type="match status" value="3"/>
</dbReference>
<feature type="repeat" description="ANK" evidence="3">
    <location>
        <begin position="74"/>
        <end position="102"/>
    </location>
</feature>
<comment type="caution">
    <text evidence="4">The sequence shown here is derived from an EMBL/GenBank/DDBJ whole genome shotgun (WGS) entry which is preliminary data.</text>
</comment>
<proteinExistence type="predicted"/>
<evidence type="ECO:0000256" key="3">
    <source>
        <dbReference type="PROSITE-ProRule" id="PRU00023"/>
    </source>
</evidence>
<evidence type="ECO:0000256" key="2">
    <source>
        <dbReference type="ARBA" id="ARBA00023043"/>
    </source>
</evidence>
<keyword evidence="1" id="KW-0677">Repeat</keyword>
<feature type="repeat" description="ANK" evidence="3">
    <location>
        <begin position="155"/>
        <end position="187"/>
    </location>
</feature>
<feature type="repeat" description="ANK" evidence="3">
    <location>
        <begin position="122"/>
        <end position="154"/>
    </location>
</feature>
<evidence type="ECO:0000313" key="5">
    <source>
        <dbReference type="Proteomes" id="UP000751190"/>
    </source>
</evidence>
<dbReference type="Pfam" id="PF12796">
    <property type="entry name" value="Ank_2"/>
    <property type="match status" value="2"/>
</dbReference>
<dbReference type="OMA" id="HIECARA"/>
<evidence type="ECO:0008006" key="6">
    <source>
        <dbReference type="Google" id="ProtNLM"/>
    </source>
</evidence>